<dbReference type="GO" id="GO:0003755">
    <property type="term" value="F:peptidyl-prolyl cis-trans isomerase activity"/>
    <property type="evidence" value="ECO:0007669"/>
    <property type="project" value="UniProtKB-UniRule"/>
</dbReference>
<proteinExistence type="inferred from homology"/>
<evidence type="ECO:0000256" key="5">
    <source>
        <dbReference type="PROSITE-ProRule" id="PRU00277"/>
    </source>
</evidence>
<evidence type="ECO:0000313" key="10">
    <source>
        <dbReference type="Proteomes" id="UP000560658"/>
    </source>
</evidence>
<dbReference type="Proteomes" id="UP000560658">
    <property type="component" value="Unassembled WGS sequence"/>
</dbReference>
<dbReference type="InterPro" id="IPR001179">
    <property type="entry name" value="PPIase_FKBP_dom"/>
</dbReference>
<dbReference type="SUPFAM" id="SSF54534">
    <property type="entry name" value="FKBP-like"/>
    <property type="match status" value="1"/>
</dbReference>
<evidence type="ECO:0000256" key="7">
    <source>
        <dbReference type="SAM" id="SignalP"/>
    </source>
</evidence>
<dbReference type="Gene3D" id="3.10.50.40">
    <property type="match status" value="1"/>
</dbReference>
<gene>
    <name evidence="9" type="ORF">GGR06_003027</name>
</gene>
<comment type="similarity">
    <text evidence="2 6">Belongs to the FKBP-type PPIase family.</text>
</comment>
<feature type="signal peptide" evidence="7">
    <location>
        <begin position="1"/>
        <end position="21"/>
    </location>
</feature>
<sequence length="195" mass="21640">MSNKIGLFSLLLLTLTFFSCSETEEVGKYDNWRSRNEAFIDSLQNVYETASDKGGLSRIKLVADPTNYLYYKEIQKAAEGTVGSPKYSDYVKVFYKGTNILGEYFDGNFTGNNPVIDDEDPNTGDSTPTVFQAGAVIAGWGEILQQMKIGDRFVVYIPWAYAYGSAGKGSILGYSTLIFDLTLLDYANKEADLNK</sequence>
<comment type="catalytic activity">
    <reaction evidence="1 5 6">
        <text>[protein]-peptidylproline (omega=180) = [protein]-peptidylproline (omega=0)</text>
        <dbReference type="Rhea" id="RHEA:16237"/>
        <dbReference type="Rhea" id="RHEA-COMP:10747"/>
        <dbReference type="Rhea" id="RHEA-COMP:10748"/>
        <dbReference type="ChEBI" id="CHEBI:83833"/>
        <dbReference type="ChEBI" id="CHEBI:83834"/>
        <dbReference type="EC" id="5.2.1.8"/>
    </reaction>
</comment>
<evidence type="ECO:0000256" key="1">
    <source>
        <dbReference type="ARBA" id="ARBA00000971"/>
    </source>
</evidence>
<evidence type="ECO:0000256" key="2">
    <source>
        <dbReference type="ARBA" id="ARBA00006577"/>
    </source>
</evidence>
<keyword evidence="7" id="KW-0732">Signal</keyword>
<accession>A0A840D0U2</accession>
<dbReference type="Pfam" id="PF00254">
    <property type="entry name" value="FKBP_C"/>
    <property type="match status" value="1"/>
</dbReference>
<feature type="domain" description="PPIase FKBP-type" evidence="8">
    <location>
        <begin position="88"/>
        <end position="187"/>
    </location>
</feature>
<evidence type="ECO:0000256" key="6">
    <source>
        <dbReference type="RuleBase" id="RU003915"/>
    </source>
</evidence>
<evidence type="ECO:0000259" key="8">
    <source>
        <dbReference type="PROSITE" id="PS50059"/>
    </source>
</evidence>
<evidence type="ECO:0000256" key="3">
    <source>
        <dbReference type="ARBA" id="ARBA00023110"/>
    </source>
</evidence>
<dbReference type="InterPro" id="IPR046357">
    <property type="entry name" value="PPIase_dom_sf"/>
</dbReference>
<dbReference type="RefSeq" id="WP_044162483.1">
    <property type="nucleotide sequence ID" value="NZ_JACIER010000013.1"/>
</dbReference>
<dbReference type="PROSITE" id="PS50059">
    <property type="entry name" value="FKBP_PPIASE"/>
    <property type="match status" value="1"/>
</dbReference>
<dbReference type="PANTHER" id="PTHR43811">
    <property type="entry name" value="FKBP-TYPE PEPTIDYL-PROLYL CIS-TRANS ISOMERASE FKPA"/>
    <property type="match status" value="1"/>
</dbReference>
<dbReference type="PANTHER" id="PTHR43811:SF19">
    <property type="entry name" value="39 KDA FK506-BINDING NUCLEAR PROTEIN"/>
    <property type="match status" value="1"/>
</dbReference>
<keyword evidence="4 5" id="KW-0413">Isomerase</keyword>
<keyword evidence="3 5" id="KW-0697">Rotamase</keyword>
<feature type="chain" id="PRO_5032678171" description="Peptidyl-prolyl cis-trans isomerase" evidence="7">
    <location>
        <begin position="22"/>
        <end position="195"/>
    </location>
</feature>
<organism evidence="9 10">
    <name type="scientific">Bacteroides reticulotermitis</name>
    <dbReference type="NCBI Taxonomy" id="1133319"/>
    <lineage>
        <taxon>Bacteria</taxon>
        <taxon>Pseudomonadati</taxon>
        <taxon>Bacteroidota</taxon>
        <taxon>Bacteroidia</taxon>
        <taxon>Bacteroidales</taxon>
        <taxon>Bacteroidaceae</taxon>
        <taxon>Bacteroides</taxon>
    </lineage>
</organism>
<evidence type="ECO:0000256" key="4">
    <source>
        <dbReference type="ARBA" id="ARBA00023235"/>
    </source>
</evidence>
<comment type="caution">
    <text evidence="9">The sequence shown here is derived from an EMBL/GenBank/DDBJ whole genome shotgun (WGS) entry which is preliminary data.</text>
</comment>
<evidence type="ECO:0000313" key="9">
    <source>
        <dbReference type="EMBL" id="MBB4045216.1"/>
    </source>
</evidence>
<name>A0A840D0U2_9BACE</name>
<dbReference type="PROSITE" id="PS51257">
    <property type="entry name" value="PROKAR_LIPOPROTEIN"/>
    <property type="match status" value="1"/>
</dbReference>
<dbReference type="AlphaFoldDB" id="A0A840D0U2"/>
<dbReference type="EC" id="5.2.1.8" evidence="6"/>
<keyword evidence="10" id="KW-1185">Reference proteome</keyword>
<reference evidence="9" key="1">
    <citation type="submission" date="2020-08" db="EMBL/GenBank/DDBJ databases">
        <title>Genomic Encyclopedia of Type Strains, Phase IV (KMG-IV): sequencing the most valuable type-strain genomes for metagenomic binning, comparative biology and taxonomic classification.</title>
        <authorList>
            <person name="Goeker M."/>
        </authorList>
    </citation>
    <scope>NUCLEOTIDE SEQUENCE [LARGE SCALE GENOMIC DNA]</scope>
    <source>
        <strain evidence="9">DSM 105720</strain>
    </source>
</reference>
<protein>
    <recommendedName>
        <fullName evidence="6">Peptidyl-prolyl cis-trans isomerase</fullName>
        <ecNumber evidence="6">5.2.1.8</ecNumber>
    </recommendedName>
</protein>
<dbReference type="EMBL" id="JACIER010000013">
    <property type="protein sequence ID" value="MBB4045216.1"/>
    <property type="molecule type" value="Genomic_DNA"/>
</dbReference>